<protein>
    <submittedName>
        <fullName evidence="3">SPOC domain / Transcription elongation factor S-II protein</fullName>
    </submittedName>
</protein>
<dbReference type="Pfam" id="PF07500">
    <property type="entry name" value="TFIIS_M"/>
    <property type="match status" value="1"/>
</dbReference>
<organism evidence="3 4">
    <name type="scientific">Artemisia annua</name>
    <name type="common">Sweet wormwood</name>
    <dbReference type="NCBI Taxonomy" id="35608"/>
    <lineage>
        <taxon>Eukaryota</taxon>
        <taxon>Viridiplantae</taxon>
        <taxon>Streptophyta</taxon>
        <taxon>Embryophyta</taxon>
        <taxon>Tracheophyta</taxon>
        <taxon>Spermatophyta</taxon>
        <taxon>Magnoliopsida</taxon>
        <taxon>eudicotyledons</taxon>
        <taxon>Gunneridae</taxon>
        <taxon>Pentapetalae</taxon>
        <taxon>asterids</taxon>
        <taxon>campanulids</taxon>
        <taxon>Asterales</taxon>
        <taxon>Asteraceae</taxon>
        <taxon>Asteroideae</taxon>
        <taxon>Anthemideae</taxon>
        <taxon>Artemisiinae</taxon>
        <taxon>Artemisia</taxon>
    </lineage>
</organism>
<feature type="compositionally biased region" description="Polar residues" evidence="1">
    <location>
        <begin position="764"/>
        <end position="775"/>
    </location>
</feature>
<dbReference type="CDD" id="cd21538">
    <property type="entry name" value="SPOC_TFIIS"/>
    <property type="match status" value="1"/>
</dbReference>
<dbReference type="STRING" id="35608.A0A2U1NXE4"/>
<proteinExistence type="predicted"/>
<comment type="caution">
    <text evidence="3">The sequence shown here is derived from an EMBL/GenBank/DDBJ whole genome shotgun (WGS) entry which is preliminary data.</text>
</comment>
<dbReference type="PROSITE" id="PS51321">
    <property type="entry name" value="TFIIS_CENTRAL"/>
    <property type="match status" value="1"/>
</dbReference>
<dbReference type="PANTHER" id="PTHR11477">
    <property type="entry name" value="TRANSCRIPTION FACTOR S-II ZINC FINGER DOMAIN-CONTAINING PROTEIN"/>
    <property type="match status" value="1"/>
</dbReference>
<keyword evidence="4" id="KW-1185">Reference proteome</keyword>
<dbReference type="InterPro" id="IPR003618">
    <property type="entry name" value="TFIIS_cen_dom"/>
</dbReference>
<feature type="compositionally biased region" description="Polar residues" evidence="1">
    <location>
        <begin position="186"/>
        <end position="196"/>
    </location>
</feature>
<keyword evidence="3" id="KW-0648">Protein biosynthesis</keyword>
<evidence type="ECO:0000259" key="2">
    <source>
        <dbReference type="PROSITE" id="PS51321"/>
    </source>
</evidence>
<dbReference type="InterPro" id="IPR036575">
    <property type="entry name" value="TFIIS_cen_dom_sf"/>
</dbReference>
<accession>A0A2U1NXE4</accession>
<dbReference type="GO" id="GO:0003746">
    <property type="term" value="F:translation elongation factor activity"/>
    <property type="evidence" value="ECO:0007669"/>
    <property type="project" value="UniProtKB-KW"/>
</dbReference>
<reference evidence="3 4" key="1">
    <citation type="journal article" date="2018" name="Mol. Plant">
        <title>The genome of Artemisia annua provides insight into the evolution of Asteraceae family and artemisinin biosynthesis.</title>
        <authorList>
            <person name="Shen Q."/>
            <person name="Zhang L."/>
            <person name="Liao Z."/>
            <person name="Wang S."/>
            <person name="Yan T."/>
            <person name="Shi P."/>
            <person name="Liu M."/>
            <person name="Fu X."/>
            <person name="Pan Q."/>
            <person name="Wang Y."/>
            <person name="Lv Z."/>
            <person name="Lu X."/>
            <person name="Zhang F."/>
            <person name="Jiang W."/>
            <person name="Ma Y."/>
            <person name="Chen M."/>
            <person name="Hao X."/>
            <person name="Li L."/>
            <person name="Tang Y."/>
            <person name="Lv G."/>
            <person name="Zhou Y."/>
            <person name="Sun X."/>
            <person name="Brodelius P.E."/>
            <person name="Rose J.K.C."/>
            <person name="Tang K."/>
        </authorList>
    </citation>
    <scope>NUCLEOTIDE SEQUENCE [LARGE SCALE GENOMIC DNA]</scope>
    <source>
        <strain evidence="4">cv. Huhao1</strain>
        <tissue evidence="3">Leaf</tissue>
    </source>
</reference>
<dbReference type="PANTHER" id="PTHR11477:SF20">
    <property type="entry name" value="SPOC DOMAIN _ TRANSCRIPTION ELONGATION FACTOR S-II PROTEIN"/>
    <property type="match status" value="1"/>
</dbReference>
<feature type="compositionally biased region" description="Basic residues" evidence="1">
    <location>
        <begin position="732"/>
        <end position="743"/>
    </location>
</feature>
<keyword evidence="3" id="KW-0251">Elongation factor</keyword>
<feature type="compositionally biased region" description="Basic and acidic residues" evidence="1">
    <location>
        <begin position="172"/>
        <end position="185"/>
    </location>
</feature>
<dbReference type="SUPFAM" id="SSF46942">
    <property type="entry name" value="Elongation factor TFIIS domain 2"/>
    <property type="match status" value="1"/>
</dbReference>
<dbReference type="GO" id="GO:0005634">
    <property type="term" value="C:nucleus"/>
    <property type="evidence" value="ECO:0007669"/>
    <property type="project" value="TreeGrafter"/>
</dbReference>
<feature type="region of interest" description="Disordered" evidence="1">
    <location>
        <begin position="921"/>
        <end position="947"/>
    </location>
</feature>
<evidence type="ECO:0000313" key="3">
    <source>
        <dbReference type="EMBL" id="PWA78186.1"/>
    </source>
</evidence>
<feature type="region of interest" description="Disordered" evidence="1">
    <location>
        <begin position="726"/>
        <end position="829"/>
    </location>
</feature>
<dbReference type="Proteomes" id="UP000245207">
    <property type="component" value="Unassembled WGS sequence"/>
</dbReference>
<sequence length="947" mass="104083">MFGSVASQPLSVPLSQMEPISNQDTSLINNQIGMTSPMSTTIPTAQGVVANQQKASLLPAKRKFAAEPLVPNKRVVQVEAQVNSPRLPQSVLNKRQTQLHSMPNSLGSASLSNKKMMRNESMSSKTVSPRVQTPKNKSVAPEVSPKFQRESFEAVRMKMRETLASALSVGNSDKDNISNEGKENVSNEGKSGSQDVGGSVDEANVASGSTVANTADIQNIDQTGKIEDQTGKIEGQNPQYNYVMPDTDGSFDDTFFVKDELLQGNGLTWAWDMEVTELKEAQADEKPNLEDKNVSGNGIEEVISSPKELAERIEAELFKLFGGVNKKYKEKGRSLMFNLKDPSNPELREKVLSAKISPERLCSMTPEELASKELSEWRMAKAEELDKMIVLPDSDVDMRRLVKKTHKGEYQVEVVQDDDDGVSVEVSSGSSSFNRVREKTKTDNLSPSADEVKEKVVTVSTEGTDLLQELIVDEFKDEGFLPPIVSLDEFMESLDSEPPFENLPVDGTEIKTLADKDNSVTVGEGEEKANSGTTSANHVEAEISASNEPKVKTMEAVSSVKISLPTVEPFSAPKGECLWEGDLQLTLASAVPVMGLFRSGEKTSTKEWPDSIEIKGRVRLDAFEKFLQELPMSRSRAVMVVHFHLKNTSSEYHQASLSEAVNSYVAEDRVGFGEPIPGVEVYFCPPDKRMTETLSRLLFKDQSDILKPGDNGLTGVVVWRRPQSTMLANSSNHHKHHRKHSSSRRQENINSNTNSNMTSKSLRFGNNQPPQSNNSGDDDDDIPPGFGPGVAARDEDDLPEFSFSKGSNSSGQTLPLQTGPGARMAPPKPAAHMRQLVYEYGQTGNNTSSSGINNRSWNQDDDDIPEWQPQLHNNNVQQLPGVHIVNQVRPDMGYVVNPVMPFRPPVNLMQNSWGQVPAPNGHPPNSAVPGQYYGGQWRQGDPRGRGF</sequence>
<feature type="region of interest" description="Disordered" evidence="1">
    <location>
        <begin position="117"/>
        <end position="145"/>
    </location>
</feature>
<evidence type="ECO:0000256" key="1">
    <source>
        <dbReference type="SAM" id="MobiDB-lite"/>
    </source>
</evidence>
<dbReference type="SMART" id="SM00510">
    <property type="entry name" value="TFS2M"/>
    <property type="match status" value="1"/>
</dbReference>
<feature type="region of interest" description="Disordered" evidence="1">
    <location>
        <begin position="167"/>
        <end position="201"/>
    </location>
</feature>
<dbReference type="EMBL" id="PKPP01002023">
    <property type="protein sequence ID" value="PWA78186.1"/>
    <property type="molecule type" value="Genomic_DNA"/>
</dbReference>
<dbReference type="GO" id="GO:0006351">
    <property type="term" value="P:DNA-templated transcription"/>
    <property type="evidence" value="ECO:0007669"/>
    <property type="project" value="InterPro"/>
</dbReference>
<dbReference type="Pfam" id="PF07744">
    <property type="entry name" value="SPOC"/>
    <property type="match status" value="1"/>
</dbReference>
<dbReference type="InterPro" id="IPR012921">
    <property type="entry name" value="SPOC_C"/>
</dbReference>
<name>A0A2U1NXE4_ARTAN</name>
<feature type="compositionally biased region" description="Low complexity" evidence="1">
    <location>
        <begin position="748"/>
        <end position="761"/>
    </location>
</feature>
<feature type="domain" description="TFIIS central" evidence="2">
    <location>
        <begin position="270"/>
        <end position="397"/>
    </location>
</feature>
<dbReference type="OrthoDB" id="1884872at2759"/>
<dbReference type="AlphaFoldDB" id="A0A2U1NXE4"/>
<evidence type="ECO:0000313" key="4">
    <source>
        <dbReference type="Proteomes" id="UP000245207"/>
    </source>
</evidence>
<feature type="compositionally biased region" description="Polar residues" evidence="1">
    <location>
        <begin position="120"/>
        <end position="136"/>
    </location>
</feature>
<gene>
    <name evidence="3" type="ORF">CTI12_AA216510</name>
</gene>
<feature type="compositionally biased region" description="Polar residues" evidence="1">
    <location>
        <begin position="804"/>
        <end position="816"/>
    </location>
</feature>
<dbReference type="Gene3D" id="1.10.472.30">
    <property type="entry name" value="Transcription elongation factor S-II, central domain"/>
    <property type="match status" value="1"/>
</dbReference>